<organism evidence="1 2">
    <name type="scientific">Linum tenue</name>
    <dbReference type="NCBI Taxonomy" id="586396"/>
    <lineage>
        <taxon>Eukaryota</taxon>
        <taxon>Viridiplantae</taxon>
        <taxon>Streptophyta</taxon>
        <taxon>Embryophyta</taxon>
        <taxon>Tracheophyta</taxon>
        <taxon>Spermatophyta</taxon>
        <taxon>Magnoliopsida</taxon>
        <taxon>eudicotyledons</taxon>
        <taxon>Gunneridae</taxon>
        <taxon>Pentapetalae</taxon>
        <taxon>rosids</taxon>
        <taxon>fabids</taxon>
        <taxon>Malpighiales</taxon>
        <taxon>Linaceae</taxon>
        <taxon>Linum</taxon>
    </lineage>
</organism>
<dbReference type="EMBL" id="CAMGYJ010000009">
    <property type="protein sequence ID" value="CAI0470429.1"/>
    <property type="molecule type" value="Genomic_DNA"/>
</dbReference>
<reference evidence="1" key="1">
    <citation type="submission" date="2022-08" db="EMBL/GenBank/DDBJ databases">
        <authorList>
            <person name="Gutierrez-Valencia J."/>
        </authorList>
    </citation>
    <scope>NUCLEOTIDE SEQUENCE</scope>
</reference>
<sequence length="153" mass="17787">MNLFRRISILTIPQRRSWQKSLNLLWIRLPNGLGMLVGAITIHQRPEGVQVKKALRERMSARSLELPSNSIRVSIMMSMQMPFVMGDRKTGNLWRMTQMVLLKVASKVQGTENWMHMKVPSRGPEGENVNPINSLWRQKSKVREQVWGARVRR</sequence>
<evidence type="ECO:0000313" key="1">
    <source>
        <dbReference type="EMBL" id="CAI0470429.1"/>
    </source>
</evidence>
<proteinExistence type="predicted"/>
<dbReference type="AlphaFoldDB" id="A0AAV0PHA2"/>
<keyword evidence="2" id="KW-1185">Reference proteome</keyword>
<protein>
    <submittedName>
        <fullName evidence="1">Uncharacterized protein</fullName>
    </submittedName>
</protein>
<name>A0AAV0PHA2_9ROSI</name>
<dbReference type="Proteomes" id="UP001154282">
    <property type="component" value="Unassembled WGS sequence"/>
</dbReference>
<accession>A0AAV0PHA2</accession>
<evidence type="ECO:0000313" key="2">
    <source>
        <dbReference type="Proteomes" id="UP001154282"/>
    </source>
</evidence>
<comment type="caution">
    <text evidence="1">The sequence shown here is derived from an EMBL/GenBank/DDBJ whole genome shotgun (WGS) entry which is preliminary data.</text>
</comment>
<gene>
    <name evidence="1" type="ORF">LITE_LOCUS38557</name>
</gene>